<dbReference type="GO" id="GO:0050660">
    <property type="term" value="F:flavin adenine dinucleotide binding"/>
    <property type="evidence" value="ECO:0007669"/>
    <property type="project" value="InterPro"/>
</dbReference>
<dbReference type="Proteomes" id="UP000007076">
    <property type="component" value="Chromosome"/>
</dbReference>
<dbReference type="Pfam" id="PF02770">
    <property type="entry name" value="Acyl-CoA_dh_M"/>
    <property type="match status" value="1"/>
</dbReference>
<evidence type="ECO:0000256" key="3">
    <source>
        <dbReference type="SAM" id="MobiDB-lite"/>
    </source>
</evidence>
<feature type="domain" description="Acyl-CoA dehydrogenase C-terminal" evidence="6">
    <location>
        <begin position="269"/>
        <end position="390"/>
    </location>
</feature>
<evidence type="ECO:0000259" key="5">
    <source>
        <dbReference type="Pfam" id="PF02771"/>
    </source>
</evidence>
<dbReference type="AlphaFoldDB" id="E4N2E2"/>
<feature type="domain" description="Acyl-CoA dehydrogenase/oxidase N-terminal" evidence="5">
    <location>
        <begin position="44"/>
        <end position="110"/>
    </location>
</feature>
<organism evidence="7 8">
    <name type="scientific">Kitasatospora setae (strain ATCC 33774 / DSM 43861 / JCM 3304 / KCC A-0304 / NBRC 14216 / KM-6054)</name>
    <name type="common">Streptomyces setae</name>
    <dbReference type="NCBI Taxonomy" id="452652"/>
    <lineage>
        <taxon>Bacteria</taxon>
        <taxon>Bacillati</taxon>
        <taxon>Actinomycetota</taxon>
        <taxon>Actinomycetes</taxon>
        <taxon>Kitasatosporales</taxon>
        <taxon>Streptomycetaceae</taxon>
        <taxon>Kitasatospora</taxon>
    </lineage>
</organism>
<sequence length="413" mass="43392">MTSTAPPSAVPEADPAAPAAPAAPAGGFRLRKPDLSRLDEITAALADTAGEYDRTGEFPHAAIELLHEAGLLTATVGEEWGGPGVSFSDLARILLALGRGDTSVALIATMTLVPHVLAPGRPWPEALYRRILAESAERPTLINHARAEPDTGPGGGTVARRTAKGWAITGRKRFVTGAEGLAYFLLWAVTDEPQPRLAVFVVPGDAPGVEILPTWRQLGMRATVSNEVVFTDVEVGPDDLIEFDGFDAPRPAGGGPAPDQEHANAILLISASLYLGAARAAQDHVHHVGYTKVPHQLGRPVGVTERFRRTAGEIEVLLSTSEQLILAIAGKLDRGEVVSGVEALAAKVAVIRDLTRAVELAVRLLGSAALSQTGPLERIFRDVQAAGVHAPQEDAALLGIGTSALNDYGQRFA</sequence>
<gene>
    <name evidence="7" type="ordered locus">KSE_65670</name>
</gene>
<proteinExistence type="predicted"/>
<dbReference type="CDD" id="cd00567">
    <property type="entry name" value="ACAD"/>
    <property type="match status" value="1"/>
</dbReference>
<keyword evidence="2 7" id="KW-0560">Oxidoreductase</keyword>
<dbReference type="InterPro" id="IPR046373">
    <property type="entry name" value="Acyl-CoA_Oxase/DH_mid-dom_sf"/>
</dbReference>
<protein>
    <submittedName>
        <fullName evidence="7">Putative acyl-CoA dehydrogenase</fullName>
        <ecNumber evidence="7">1.3.99.-</ecNumber>
    </submittedName>
</protein>
<dbReference type="PIRSF" id="PIRSF016578">
    <property type="entry name" value="HsaA"/>
    <property type="match status" value="1"/>
</dbReference>
<keyword evidence="8" id="KW-1185">Reference proteome</keyword>
<dbReference type="EC" id="1.3.99.-" evidence="7"/>
<dbReference type="InterPro" id="IPR037069">
    <property type="entry name" value="AcylCoA_DH/ox_N_sf"/>
</dbReference>
<feature type="domain" description="Acyl-CoA oxidase/dehydrogenase middle" evidence="4">
    <location>
        <begin position="157"/>
        <end position="233"/>
    </location>
</feature>
<dbReference type="RefSeq" id="WP_014139622.1">
    <property type="nucleotide sequence ID" value="NC_016109.1"/>
</dbReference>
<evidence type="ECO:0000259" key="6">
    <source>
        <dbReference type="Pfam" id="PF08028"/>
    </source>
</evidence>
<dbReference type="eggNOG" id="COG1960">
    <property type="taxonomic scope" value="Bacteria"/>
</dbReference>
<dbReference type="Gene3D" id="1.20.140.10">
    <property type="entry name" value="Butyryl-CoA Dehydrogenase, subunit A, domain 3"/>
    <property type="match status" value="1"/>
</dbReference>
<dbReference type="PATRIC" id="fig|452652.3.peg.6593"/>
<dbReference type="Pfam" id="PF02771">
    <property type="entry name" value="Acyl-CoA_dh_N"/>
    <property type="match status" value="1"/>
</dbReference>
<evidence type="ECO:0000259" key="4">
    <source>
        <dbReference type="Pfam" id="PF02770"/>
    </source>
</evidence>
<dbReference type="PANTHER" id="PTHR43884">
    <property type="entry name" value="ACYL-COA DEHYDROGENASE"/>
    <property type="match status" value="1"/>
</dbReference>
<feature type="compositionally biased region" description="Low complexity" evidence="3">
    <location>
        <begin position="1"/>
        <end position="25"/>
    </location>
</feature>
<evidence type="ECO:0000256" key="2">
    <source>
        <dbReference type="ARBA" id="ARBA00023002"/>
    </source>
</evidence>
<dbReference type="SUPFAM" id="SSF56645">
    <property type="entry name" value="Acyl-CoA dehydrogenase NM domain-like"/>
    <property type="match status" value="1"/>
</dbReference>
<evidence type="ECO:0000313" key="8">
    <source>
        <dbReference type="Proteomes" id="UP000007076"/>
    </source>
</evidence>
<accession>E4N2E2</accession>
<evidence type="ECO:0000313" key="7">
    <source>
        <dbReference type="EMBL" id="BAJ32326.1"/>
    </source>
</evidence>
<name>E4N2E2_KITSK</name>
<dbReference type="InterPro" id="IPR036250">
    <property type="entry name" value="AcylCo_DH-like_C"/>
</dbReference>
<dbReference type="PANTHER" id="PTHR43884:SF25">
    <property type="entry name" value="ACYL-COA DEHYDROGENASE YDBM-RELATED"/>
    <property type="match status" value="1"/>
</dbReference>
<dbReference type="Gene3D" id="1.10.540.10">
    <property type="entry name" value="Acyl-CoA dehydrogenase/oxidase, N-terminal domain"/>
    <property type="match status" value="1"/>
</dbReference>
<dbReference type="HOGENOM" id="CLU_018204_3_2_11"/>
<dbReference type="STRING" id="452652.KSE_65670"/>
<reference evidence="7 8" key="1">
    <citation type="journal article" date="2010" name="DNA Res.">
        <title>Genome sequence of Kitasatospora setae NBRC 14216T: an evolutionary snapshot of the family Streptomycetaceae.</title>
        <authorList>
            <person name="Ichikawa N."/>
            <person name="Oguchi A."/>
            <person name="Ikeda H."/>
            <person name="Ishikawa J."/>
            <person name="Kitani S."/>
            <person name="Watanabe Y."/>
            <person name="Nakamura S."/>
            <person name="Katano Y."/>
            <person name="Kishi E."/>
            <person name="Sasagawa M."/>
            <person name="Ankai A."/>
            <person name="Fukui S."/>
            <person name="Hashimoto Y."/>
            <person name="Kamata S."/>
            <person name="Otoguro M."/>
            <person name="Tanikawa S."/>
            <person name="Nihira T."/>
            <person name="Horinouchi S."/>
            <person name="Ohnishi Y."/>
            <person name="Hayakawa M."/>
            <person name="Kuzuyama T."/>
            <person name="Arisawa A."/>
            <person name="Nomoto F."/>
            <person name="Miura H."/>
            <person name="Takahashi Y."/>
            <person name="Fujita N."/>
        </authorList>
    </citation>
    <scope>NUCLEOTIDE SEQUENCE [LARGE SCALE GENOMIC DNA]</scope>
    <source>
        <strain evidence="8">ATCC 33774 / DSM 43861 / JCM 3304 / KCC A-0304 / NBRC 14216 / KM-6054</strain>
    </source>
</reference>
<dbReference type="SUPFAM" id="SSF47203">
    <property type="entry name" value="Acyl-CoA dehydrogenase C-terminal domain-like"/>
    <property type="match status" value="1"/>
</dbReference>
<evidence type="ECO:0000256" key="1">
    <source>
        <dbReference type="ARBA" id="ARBA00022630"/>
    </source>
</evidence>
<dbReference type="EMBL" id="AP010968">
    <property type="protein sequence ID" value="BAJ32326.1"/>
    <property type="molecule type" value="Genomic_DNA"/>
</dbReference>
<keyword evidence="1" id="KW-0285">Flavoprotein</keyword>
<dbReference type="Gene3D" id="2.40.110.10">
    <property type="entry name" value="Butyryl-CoA Dehydrogenase, subunit A, domain 2"/>
    <property type="match status" value="1"/>
</dbReference>
<dbReference type="Pfam" id="PF08028">
    <property type="entry name" value="Acyl-CoA_dh_2"/>
    <property type="match status" value="1"/>
</dbReference>
<dbReference type="InterPro" id="IPR013107">
    <property type="entry name" value="Acyl-CoA_DH_C"/>
</dbReference>
<dbReference type="KEGG" id="ksk:KSE_65670"/>
<dbReference type="InterPro" id="IPR013786">
    <property type="entry name" value="AcylCoA_DH/ox_N"/>
</dbReference>
<dbReference type="InterPro" id="IPR009100">
    <property type="entry name" value="AcylCoA_DH/oxidase_NM_dom_sf"/>
</dbReference>
<dbReference type="GO" id="GO:0003995">
    <property type="term" value="F:acyl-CoA dehydrogenase activity"/>
    <property type="evidence" value="ECO:0007669"/>
    <property type="project" value="TreeGrafter"/>
</dbReference>
<feature type="region of interest" description="Disordered" evidence="3">
    <location>
        <begin position="1"/>
        <end position="27"/>
    </location>
</feature>
<dbReference type="InterPro" id="IPR006091">
    <property type="entry name" value="Acyl-CoA_Oxase/DH_mid-dom"/>
</dbReference>